<gene>
    <name evidence="2" type="ORF">A1Q2_00353</name>
</gene>
<feature type="region of interest" description="Disordered" evidence="1">
    <location>
        <begin position="337"/>
        <end position="368"/>
    </location>
</feature>
<dbReference type="AlphaFoldDB" id="K1W0K4"/>
<proteinExistence type="predicted"/>
<feature type="compositionally biased region" description="Low complexity" evidence="1">
    <location>
        <begin position="350"/>
        <end position="363"/>
    </location>
</feature>
<dbReference type="eggNOG" id="ENOG502R8JG">
    <property type="taxonomic scope" value="Eukaryota"/>
</dbReference>
<name>K1W0K4_TRIAC</name>
<feature type="compositionally biased region" description="Low complexity" evidence="1">
    <location>
        <begin position="626"/>
        <end position="638"/>
    </location>
</feature>
<evidence type="ECO:0000256" key="1">
    <source>
        <dbReference type="SAM" id="MobiDB-lite"/>
    </source>
</evidence>
<dbReference type="HOGENOM" id="CLU_387418_0_0_1"/>
<feature type="region of interest" description="Disordered" evidence="1">
    <location>
        <begin position="622"/>
        <end position="653"/>
    </location>
</feature>
<reference evidence="2 3" key="1">
    <citation type="journal article" date="2012" name="Eukaryot. Cell">
        <title>Genome sequence of the Trichosporon asahii environmental strain CBS 8904.</title>
        <authorList>
            <person name="Yang R.Y."/>
            <person name="Li H.T."/>
            <person name="Zhu H."/>
            <person name="Zhou G.P."/>
            <person name="Wang M."/>
            <person name="Wang L."/>
        </authorList>
    </citation>
    <scope>NUCLEOTIDE SEQUENCE [LARGE SCALE GENOMIC DNA]</scope>
    <source>
        <strain evidence="2 3">CBS 8904</strain>
    </source>
</reference>
<comment type="caution">
    <text evidence="2">The sequence shown here is derived from an EMBL/GenBank/DDBJ whole genome shotgun (WGS) entry which is preliminary data.</text>
</comment>
<dbReference type="InParanoid" id="K1W0K4"/>
<accession>K1W0K4</accession>
<keyword evidence="3" id="KW-1185">Reference proteome</keyword>
<sequence length="713" mass="76675">MVPRLLARATSRALVCPATGRDGVEVSGCDHDDLERSRRRWRPVPPSGATFAAAASNTLSATTNCAHLIGIKQHWLDASSEYPTGPATRPWYADVIDAFRAMKPSLSSLTESAENMRKRGSLGLGGFAQISEKWRKDGGTMPPEPAAKLEGISSQVITEYFSDARVFQLLSVRAECGIAPLEGTKVVEACSHRFFTPWSVMRSALGGECDVVVAAGLSALPLHPNDLIGLTAAVGNNPEALFFVSKWEQVVKNERHTLYRASYPAQAVEKVFSALRRVTVTTDMGQGRVHSGSVATAIRNVLHGLHALFAGNAHQAALTELAIEYIKRVGASLGSDNSLQNVQRTRPKNSSSASSSAPAAPVSAEPPVPDALSRYREIATPAQTSTAVLPPGQEYLEWVNPDGKTRFVCARSPTAASRSRTSRARKSTWKTRCAAKIALARRLVRPFCDHLHLTTCTWSVERAAHGGLLDAMVAAGLGALPLNPKDLLALTASMGKKPKAVFFISRWQQVVQAEDITVLNAKYLARAVKAVFIALKKVVADGDMGDGKSRSNAVVGSIIDILHVLSFTRARSRVLPARAGVAHLRQQVPEPPEDTTKVIGAEDHQVCGAPVPDAVLRYDSADAPKRSTSTDSASTSAAPPAPPRSRSRRSSYVRSHLFRSAPTKTHIALAPPCFSRTVSISSTFSHARARNELSTNEAAVLRQIKRVFSAHLC</sequence>
<dbReference type="EMBL" id="AMBO01000113">
    <property type="protein sequence ID" value="EKD05347.1"/>
    <property type="molecule type" value="Genomic_DNA"/>
</dbReference>
<protein>
    <submittedName>
        <fullName evidence="2">Uncharacterized protein</fullName>
    </submittedName>
</protein>
<evidence type="ECO:0000313" key="3">
    <source>
        <dbReference type="Proteomes" id="UP000006757"/>
    </source>
</evidence>
<dbReference type="Proteomes" id="UP000006757">
    <property type="component" value="Unassembled WGS sequence"/>
</dbReference>
<evidence type="ECO:0000313" key="2">
    <source>
        <dbReference type="EMBL" id="EKD05347.1"/>
    </source>
</evidence>
<organism evidence="2 3">
    <name type="scientific">Trichosporon asahii var. asahii (strain CBS 8904)</name>
    <name type="common">Yeast</name>
    <dbReference type="NCBI Taxonomy" id="1220162"/>
    <lineage>
        <taxon>Eukaryota</taxon>
        <taxon>Fungi</taxon>
        <taxon>Dikarya</taxon>
        <taxon>Basidiomycota</taxon>
        <taxon>Agaricomycotina</taxon>
        <taxon>Tremellomycetes</taxon>
        <taxon>Trichosporonales</taxon>
        <taxon>Trichosporonaceae</taxon>
        <taxon>Trichosporon</taxon>
    </lineage>
</organism>